<reference evidence="4 5" key="1">
    <citation type="submission" date="2020-08" db="EMBL/GenBank/DDBJ databases">
        <title>Draft genome sequence of Parasphingopyxis sp. GrpM-11.</title>
        <authorList>
            <person name="Oh J."/>
            <person name="Roh D.-H."/>
        </authorList>
    </citation>
    <scope>NUCLEOTIDE SEQUENCE [LARGE SCALE GENOMIC DNA]</scope>
    <source>
        <strain evidence="4 5">GrpM-11</strain>
    </source>
</reference>
<dbReference type="Pfam" id="PF00072">
    <property type="entry name" value="Response_reg"/>
    <property type="match status" value="1"/>
</dbReference>
<dbReference type="CDD" id="cd17574">
    <property type="entry name" value="REC_OmpR"/>
    <property type="match status" value="1"/>
</dbReference>
<evidence type="ECO:0000259" key="3">
    <source>
        <dbReference type="PROSITE" id="PS50110"/>
    </source>
</evidence>
<dbReference type="PROSITE" id="PS50110">
    <property type="entry name" value="RESPONSE_REGULATORY"/>
    <property type="match status" value="1"/>
</dbReference>
<name>A0A842I2K7_9SPHN</name>
<evidence type="ECO:0000313" key="5">
    <source>
        <dbReference type="Proteomes" id="UP000564378"/>
    </source>
</evidence>
<dbReference type="RefSeq" id="WP_185802408.1">
    <property type="nucleotide sequence ID" value="NZ_JACJVJ010000003.1"/>
</dbReference>
<accession>A0A842I2K7</accession>
<evidence type="ECO:0000256" key="1">
    <source>
        <dbReference type="ARBA" id="ARBA00022553"/>
    </source>
</evidence>
<evidence type="ECO:0000256" key="2">
    <source>
        <dbReference type="PROSITE-ProRule" id="PRU00169"/>
    </source>
</evidence>
<dbReference type="GO" id="GO:0000160">
    <property type="term" value="P:phosphorelay signal transduction system"/>
    <property type="evidence" value="ECO:0007669"/>
    <property type="project" value="InterPro"/>
</dbReference>
<organism evidence="4 5">
    <name type="scientific">Parasphingopyxis marina</name>
    <dbReference type="NCBI Taxonomy" id="2761622"/>
    <lineage>
        <taxon>Bacteria</taxon>
        <taxon>Pseudomonadati</taxon>
        <taxon>Pseudomonadota</taxon>
        <taxon>Alphaproteobacteria</taxon>
        <taxon>Sphingomonadales</taxon>
        <taxon>Sphingomonadaceae</taxon>
        <taxon>Parasphingopyxis</taxon>
    </lineage>
</organism>
<feature type="domain" description="Response regulatory" evidence="3">
    <location>
        <begin position="3"/>
        <end position="119"/>
    </location>
</feature>
<dbReference type="SUPFAM" id="SSF52172">
    <property type="entry name" value="CheY-like"/>
    <property type="match status" value="1"/>
</dbReference>
<evidence type="ECO:0000313" key="4">
    <source>
        <dbReference type="EMBL" id="MBC2779121.1"/>
    </source>
</evidence>
<gene>
    <name evidence="4" type="ORF">H6P80_15960</name>
</gene>
<keyword evidence="1 2" id="KW-0597">Phosphoprotein</keyword>
<dbReference type="EMBL" id="JACJVJ010000003">
    <property type="protein sequence ID" value="MBC2779121.1"/>
    <property type="molecule type" value="Genomic_DNA"/>
</dbReference>
<dbReference type="AlphaFoldDB" id="A0A842I2K7"/>
<feature type="modified residue" description="4-aspartylphosphate" evidence="2">
    <location>
        <position position="52"/>
    </location>
</feature>
<dbReference type="InterPro" id="IPR001789">
    <property type="entry name" value="Sig_transdc_resp-reg_receiver"/>
</dbReference>
<dbReference type="Proteomes" id="UP000564378">
    <property type="component" value="Unassembled WGS sequence"/>
</dbReference>
<dbReference type="PANTHER" id="PTHR44591:SF3">
    <property type="entry name" value="RESPONSE REGULATORY DOMAIN-CONTAINING PROTEIN"/>
    <property type="match status" value="1"/>
</dbReference>
<dbReference type="InterPro" id="IPR050595">
    <property type="entry name" value="Bact_response_regulator"/>
</dbReference>
<sequence>MAKILVADDDPLLGEFIRIKLESGGHDVVLALDGAAALELADNGDFDLAVLDAMMPVLSGFEVAEKLRANPAHADLVLIMLTARKERDNVFKAMLTGIDDFLTKPFDPAELLVHVDNMLRPGGSLRNRAESA</sequence>
<keyword evidence="5" id="KW-1185">Reference proteome</keyword>
<comment type="caution">
    <text evidence="4">The sequence shown here is derived from an EMBL/GenBank/DDBJ whole genome shotgun (WGS) entry which is preliminary data.</text>
</comment>
<dbReference type="SMART" id="SM00448">
    <property type="entry name" value="REC"/>
    <property type="match status" value="1"/>
</dbReference>
<dbReference type="Gene3D" id="3.40.50.2300">
    <property type="match status" value="1"/>
</dbReference>
<protein>
    <submittedName>
        <fullName evidence="4">Response regulator transcription factor</fullName>
    </submittedName>
</protein>
<dbReference type="InterPro" id="IPR011006">
    <property type="entry name" value="CheY-like_superfamily"/>
</dbReference>
<dbReference type="PANTHER" id="PTHR44591">
    <property type="entry name" value="STRESS RESPONSE REGULATOR PROTEIN 1"/>
    <property type="match status" value="1"/>
</dbReference>
<proteinExistence type="predicted"/>